<dbReference type="HOGENOM" id="CLU_3089085_0_0_1"/>
<dbReference type="Proteomes" id="UP000682892">
    <property type="component" value="Chromosome 2"/>
</dbReference>
<sequence length="52" mass="5904">MCVGIRPLLALELNKITGKHRLSEVCTEKTSFRFLCVAFPTMLYYSLPLPTT</sequence>
<dbReference type="AlphaFoldDB" id="J9HHM5"/>
<dbReference type="PaxDb" id="7159-AAEL016963-PA"/>
<accession>J9HHM5</accession>
<reference evidence="1" key="2">
    <citation type="journal article" date="2007" name="Science">
        <title>Genome sequence of Aedes aegypti, a major arbovirus vector.</title>
        <authorList>
            <person name="Nene V."/>
            <person name="Wortman J.R."/>
            <person name="Lawson D."/>
            <person name="Haas B."/>
            <person name="Kodira C."/>
            <person name="Tu Z.J."/>
            <person name="Loftus B."/>
            <person name="Xi Z."/>
            <person name="Megy K."/>
            <person name="Grabherr M."/>
            <person name="Ren Q."/>
            <person name="Zdobnov E.M."/>
            <person name="Lobo N.F."/>
            <person name="Campbell K.S."/>
            <person name="Brown S.E."/>
            <person name="Bonaldo M.F."/>
            <person name="Zhu J."/>
            <person name="Sinkins S.P."/>
            <person name="Hogenkamp D.G."/>
            <person name="Amedeo P."/>
            <person name="Arensburger P."/>
            <person name="Atkinson P.W."/>
            <person name="Bidwell S."/>
            <person name="Biedler J."/>
            <person name="Birney E."/>
            <person name="Bruggner R.V."/>
            <person name="Costas J."/>
            <person name="Coy M.R."/>
            <person name="Crabtree J."/>
            <person name="Crawford M."/>
            <person name="Debruyn B."/>
            <person name="Decaprio D."/>
            <person name="Eiglmeier K."/>
            <person name="Eisenstadt E."/>
            <person name="El-Dorry H."/>
            <person name="Gelbart W.M."/>
            <person name="Gomes S.L."/>
            <person name="Hammond M."/>
            <person name="Hannick L.I."/>
            <person name="Hogan J.R."/>
            <person name="Holmes M.H."/>
            <person name="Jaffe D."/>
            <person name="Johnston J.S."/>
            <person name="Kennedy R.C."/>
            <person name="Koo H."/>
            <person name="Kravitz S."/>
            <person name="Kriventseva E.V."/>
            <person name="Kulp D."/>
            <person name="Labutti K."/>
            <person name="Lee E."/>
            <person name="Li S."/>
            <person name="Lovin D.D."/>
            <person name="Mao C."/>
            <person name="Mauceli E."/>
            <person name="Menck C.F."/>
            <person name="Miller J.R."/>
            <person name="Montgomery P."/>
            <person name="Mori A."/>
            <person name="Nascimento A.L."/>
            <person name="Naveira H.F."/>
            <person name="Nusbaum C."/>
            <person name="O'leary S."/>
            <person name="Orvis J."/>
            <person name="Pertea M."/>
            <person name="Quesneville H."/>
            <person name="Reidenbach K.R."/>
            <person name="Rogers Y.H."/>
            <person name="Roth C.W."/>
            <person name="Schneider J.R."/>
            <person name="Schatz M."/>
            <person name="Shumway M."/>
            <person name="Stanke M."/>
            <person name="Stinson E.O."/>
            <person name="Tubio J.M."/>
            <person name="Vanzee J.P."/>
            <person name="Verjovski-Almeida S."/>
            <person name="Werner D."/>
            <person name="White O."/>
            <person name="Wyder S."/>
            <person name="Zeng Q."/>
            <person name="Zhao Q."/>
            <person name="Zhao Y."/>
            <person name="Hill C.A."/>
            <person name="Raikhel A.S."/>
            <person name="Soares M.B."/>
            <person name="Knudson D.L."/>
            <person name="Lee N.H."/>
            <person name="Galagan J."/>
            <person name="Salzberg S.L."/>
            <person name="Paulsen I.T."/>
            <person name="Dimopoulos G."/>
            <person name="Collins F.H."/>
            <person name="Birren B."/>
            <person name="Fraser-Liggett C.M."/>
            <person name="Severson D.W."/>
        </authorList>
    </citation>
    <scope>NUCLEOTIDE SEQUENCE [LARGE SCALE GENOMIC DNA]</scope>
    <source>
        <strain evidence="1">Liverpool</strain>
    </source>
</reference>
<reference evidence="1" key="1">
    <citation type="submission" date="2005-10" db="EMBL/GenBank/DDBJ databases">
        <authorList>
            <person name="Loftus B.J."/>
            <person name="Nene V.M."/>
            <person name="Hannick L.I."/>
            <person name="Bidwell S."/>
            <person name="Haas B."/>
            <person name="Amedeo P."/>
            <person name="Orvis J."/>
            <person name="Wortman J.R."/>
            <person name="White O.R."/>
            <person name="Salzberg S."/>
            <person name="Shumway M."/>
            <person name="Koo H."/>
            <person name="Zhao Y."/>
            <person name="Holmes M."/>
            <person name="Miller J."/>
            <person name="Schatz M."/>
            <person name="Pop M."/>
            <person name="Pai G."/>
            <person name="Utterback T."/>
            <person name="Rogers Y.-H."/>
            <person name="Kravitz S."/>
            <person name="Fraser C.M."/>
        </authorList>
    </citation>
    <scope>NUCLEOTIDE SEQUENCE</scope>
    <source>
        <strain evidence="1">Liverpool</strain>
    </source>
</reference>
<name>J9HHM5_AEDAE</name>
<dbReference type="EMBL" id="CH477212">
    <property type="protein sequence ID" value="EJY57364.1"/>
    <property type="molecule type" value="Genomic_DNA"/>
</dbReference>
<gene>
    <name evidence="1" type="ORF">AaeL_AAEL016963</name>
</gene>
<reference evidence="1" key="3">
    <citation type="submission" date="2012-09" db="EMBL/GenBank/DDBJ databases">
        <authorList>
            <consortium name="VectorBase"/>
        </authorList>
    </citation>
    <scope>NUCLEOTIDE SEQUENCE</scope>
    <source>
        <strain evidence="1">Liverpool</strain>
    </source>
</reference>
<organism evidence="1 2">
    <name type="scientific">Aedes aegypti</name>
    <name type="common">Yellowfever mosquito</name>
    <name type="synonym">Culex aegypti</name>
    <dbReference type="NCBI Taxonomy" id="7159"/>
    <lineage>
        <taxon>Eukaryota</taxon>
        <taxon>Metazoa</taxon>
        <taxon>Ecdysozoa</taxon>
        <taxon>Arthropoda</taxon>
        <taxon>Hexapoda</taxon>
        <taxon>Insecta</taxon>
        <taxon>Pterygota</taxon>
        <taxon>Neoptera</taxon>
        <taxon>Endopterygota</taxon>
        <taxon>Diptera</taxon>
        <taxon>Nematocera</taxon>
        <taxon>Culicoidea</taxon>
        <taxon>Culicidae</taxon>
        <taxon>Culicinae</taxon>
        <taxon>Aedini</taxon>
        <taxon>Aedes</taxon>
        <taxon>Stegomyia</taxon>
    </lineage>
</organism>
<proteinExistence type="predicted"/>
<protein>
    <submittedName>
        <fullName evidence="1">AAEL016963-PA</fullName>
    </submittedName>
</protein>
<evidence type="ECO:0000313" key="2">
    <source>
        <dbReference type="Proteomes" id="UP000682892"/>
    </source>
</evidence>
<evidence type="ECO:0000313" key="1">
    <source>
        <dbReference type="EMBL" id="EJY57364.1"/>
    </source>
</evidence>